<dbReference type="AlphaFoldDB" id="A0A645IB60"/>
<dbReference type="EMBL" id="VSSQ01110856">
    <property type="protein sequence ID" value="MPN48495.1"/>
    <property type="molecule type" value="Genomic_DNA"/>
</dbReference>
<protein>
    <submittedName>
        <fullName evidence="1">Uncharacterized protein</fullName>
    </submittedName>
</protein>
<organism evidence="1">
    <name type="scientific">bioreactor metagenome</name>
    <dbReference type="NCBI Taxonomy" id="1076179"/>
    <lineage>
        <taxon>unclassified sequences</taxon>
        <taxon>metagenomes</taxon>
        <taxon>ecological metagenomes</taxon>
    </lineage>
</organism>
<evidence type="ECO:0000313" key="1">
    <source>
        <dbReference type="EMBL" id="MPN48495.1"/>
    </source>
</evidence>
<gene>
    <name evidence="1" type="ORF">SDC9_196102</name>
</gene>
<sequence length="48" mass="5687">MEIKSEAIKSWEGQVEKGIEKEENTEIMQSFWDENEDSVFQFVMSLMV</sequence>
<accession>A0A645IB60</accession>
<name>A0A645IB60_9ZZZZ</name>
<reference evidence="1" key="1">
    <citation type="submission" date="2019-08" db="EMBL/GenBank/DDBJ databases">
        <authorList>
            <person name="Kucharzyk K."/>
            <person name="Murdoch R.W."/>
            <person name="Higgins S."/>
            <person name="Loffler F."/>
        </authorList>
    </citation>
    <scope>NUCLEOTIDE SEQUENCE</scope>
</reference>
<comment type="caution">
    <text evidence="1">The sequence shown here is derived from an EMBL/GenBank/DDBJ whole genome shotgun (WGS) entry which is preliminary data.</text>
</comment>
<proteinExistence type="predicted"/>